<dbReference type="Gene3D" id="3.10.350.10">
    <property type="entry name" value="LysM domain"/>
    <property type="match status" value="1"/>
</dbReference>
<reference evidence="3 4" key="1">
    <citation type="submission" date="2023-07" db="EMBL/GenBank/DDBJ databases">
        <title>Genomic Encyclopedia of Type Strains, Phase IV (KMG-IV): sequencing the most valuable type-strain genomes for metagenomic binning, comparative biology and taxonomic classification.</title>
        <authorList>
            <person name="Goeker M."/>
        </authorList>
    </citation>
    <scope>NUCLEOTIDE SEQUENCE [LARGE SCALE GENOMIC DNA]</scope>
    <source>
        <strain evidence="3 4">DSM 4006</strain>
    </source>
</reference>
<dbReference type="Proteomes" id="UP001232973">
    <property type="component" value="Unassembled WGS sequence"/>
</dbReference>
<dbReference type="CDD" id="cd00118">
    <property type="entry name" value="LysM"/>
    <property type="match status" value="1"/>
</dbReference>
<evidence type="ECO:0000259" key="2">
    <source>
        <dbReference type="PROSITE" id="PS51782"/>
    </source>
</evidence>
<proteinExistence type="predicted"/>
<keyword evidence="1" id="KW-0812">Transmembrane</keyword>
<dbReference type="InterPro" id="IPR018392">
    <property type="entry name" value="LysM"/>
</dbReference>
<organism evidence="3 4">
    <name type="scientific">Alicyclobacillus cycloheptanicus</name>
    <dbReference type="NCBI Taxonomy" id="1457"/>
    <lineage>
        <taxon>Bacteria</taxon>
        <taxon>Bacillati</taxon>
        <taxon>Bacillota</taxon>
        <taxon>Bacilli</taxon>
        <taxon>Bacillales</taxon>
        <taxon>Alicyclobacillaceae</taxon>
        <taxon>Alicyclobacillus</taxon>
    </lineage>
</organism>
<dbReference type="Pfam" id="PF01476">
    <property type="entry name" value="LysM"/>
    <property type="match status" value="1"/>
</dbReference>
<dbReference type="PROSITE" id="PS51782">
    <property type="entry name" value="LYSM"/>
    <property type="match status" value="1"/>
</dbReference>
<gene>
    <name evidence="3" type="ORF">J2S03_001145</name>
</gene>
<dbReference type="SUPFAM" id="SSF54106">
    <property type="entry name" value="LysM domain"/>
    <property type="match status" value="1"/>
</dbReference>
<protein>
    <submittedName>
        <fullName evidence="3">Nucleoid-associated protein YgaU</fullName>
    </submittedName>
</protein>
<feature type="transmembrane region" description="Helical" evidence="1">
    <location>
        <begin position="31"/>
        <end position="50"/>
    </location>
</feature>
<accession>A0ABT9XG99</accession>
<dbReference type="EMBL" id="JAUSTP010000006">
    <property type="protein sequence ID" value="MDQ0189325.1"/>
    <property type="molecule type" value="Genomic_DNA"/>
</dbReference>
<keyword evidence="4" id="KW-1185">Reference proteome</keyword>
<evidence type="ECO:0000256" key="1">
    <source>
        <dbReference type="SAM" id="Phobius"/>
    </source>
</evidence>
<feature type="domain" description="LysM" evidence="2">
    <location>
        <begin position="62"/>
        <end position="112"/>
    </location>
</feature>
<keyword evidence="1" id="KW-1133">Transmembrane helix</keyword>
<comment type="caution">
    <text evidence="3">The sequence shown here is derived from an EMBL/GenBank/DDBJ whole genome shotgun (WGS) entry which is preliminary data.</text>
</comment>
<sequence>MYTLAQFQHGKRRLLQQESAQRQARRGKRRLMVLLALCWAIGASLAVHMWNGVASADSTSGSKYVVAPGDTLWSIATKYDAGQDPRSVMDEIMTLNHLSPSGAIQPGEVLVLPGH</sequence>
<evidence type="ECO:0000313" key="4">
    <source>
        <dbReference type="Proteomes" id="UP001232973"/>
    </source>
</evidence>
<dbReference type="InterPro" id="IPR036779">
    <property type="entry name" value="LysM_dom_sf"/>
</dbReference>
<dbReference type="SMART" id="SM00257">
    <property type="entry name" value="LysM"/>
    <property type="match status" value="1"/>
</dbReference>
<name>A0ABT9XG99_9BACL</name>
<keyword evidence="1" id="KW-0472">Membrane</keyword>
<dbReference type="RefSeq" id="WP_274456035.1">
    <property type="nucleotide sequence ID" value="NZ_CP067097.1"/>
</dbReference>
<evidence type="ECO:0000313" key="3">
    <source>
        <dbReference type="EMBL" id="MDQ0189325.1"/>
    </source>
</evidence>